<dbReference type="Gene3D" id="1.10.10.10">
    <property type="entry name" value="Winged helix-like DNA-binding domain superfamily/Winged helix DNA-binding domain"/>
    <property type="match status" value="1"/>
</dbReference>
<dbReference type="InterPro" id="IPR043519">
    <property type="entry name" value="NT_sf"/>
</dbReference>
<feature type="non-terminal residue" evidence="2">
    <location>
        <position position="133"/>
    </location>
</feature>
<protein>
    <recommendedName>
        <fullName evidence="1">Polymerase nucleotidyl transferase domain-containing protein</fullName>
    </recommendedName>
</protein>
<dbReference type="GO" id="GO:0016779">
    <property type="term" value="F:nucleotidyltransferase activity"/>
    <property type="evidence" value="ECO:0007669"/>
    <property type="project" value="InterPro"/>
</dbReference>
<dbReference type="InterPro" id="IPR002934">
    <property type="entry name" value="Polymerase_NTP_transf_dom"/>
</dbReference>
<gene>
    <name evidence="2" type="ORF">COT80_02520</name>
</gene>
<evidence type="ECO:0000313" key="2">
    <source>
        <dbReference type="EMBL" id="PIS06100.1"/>
    </source>
</evidence>
<organism evidence="2 3">
    <name type="scientific">Candidatus Buchananbacteria bacterium CG10_big_fil_rev_8_21_14_0_10_33_19</name>
    <dbReference type="NCBI Taxonomy" id="1974525"/>
    <lineage>
        <taxon>Bacteria</taxon>
        <taxon>Candidatus Buchananiibacteriota</taxon>
    </lineage>
</organism>
<sequence>MYDNTEIRILEQIYLNPSIHKRELSKRLKLGMPSIDYGLKKISKLIKQKKSGNQINYFLEYSKEELIPLLNAVEHSRFERLPAKVRLSISDFLKELETKPIIAVIFGSYAIGNYTKNSDIDILLVFQKIEDSK</sequence>
<dbReference type="Pfam" id="PF01909">
    <property type="entry name" value="NTP_transf_2"/>
    <property type="match status" value="1"/>
</dbReference>
<dbReference type="EMBL" id="PEZY01000009">
    <property type="protein sequence ID" value="PIS06100.1"/>
    <property type="molecule type" value="Genomic_DNA"/>
</dbReference>
<evidence type="ECO:0000313" key="3">
    <source>
        <dbReference type="Proteomes" id="UP000229056"/>
    </source>
</evidence>
<feature type="domain" description="Polymerase nucleotidyl transferase" evidence="1">
    <location>
        <begin position="89"/>
        <end position="127"/>
    </location>
</feature>
<dbReference type="Gene3D" id="3.30.460.10">
    <property type="entry name" value="Beta Polymerase, domain 2"/>
    <property type="match status" value="1"/>
</dbReference>
<evidence type="ECO:0000259" key="1">
    <source>
        <dbReference type="Pfam" id="PF01909"/>
    </source>
</evidence>
<dbReference type="CDD" id="cd05403">
    <property type="entry name" value="NT_KNTase_like"/>
    <property type="match status" value="1"/>
</dbReference>
<dbReference type="AlphaFoldDB" id="A0A2H0W628"/>
<dbReference type="Proteomes" id="UP000229056">
    <property type="component" value="Unassembled WGS sequence"/>
</dbReference>
<accession>A0A2H0W628</accession>
<dbReference type="SUPFAM" id="SSF81301">
    <property type="entry name" value="Nucleotidyltransferase"/>
    <property type="match status" value="1"/>
</dbReference>
<name>A0A2H0W628_9BACT</name>
<dbReference type="InterPro" id="IPR036388">
    <property type="entry name" value="WH-like_DNA-bd_sf"/>
</dbReference>
<proteinExistence type="predicted"/>
<reference evidence="3" key="1">
    <citation type="submission" date="2017-09" db="EMBL/GenBank/DDBJ databases">
        <title>Depth-based differentiation of microbial function through sediment-hosted aquifers and enrichment of novel symbionts in the deep terrestrial subsurface.</title>
        <authorList>
            <person name="Probst A.J."/>
            <person name="Ladd B."/>
            <person name="Jarett J.K."/>
            <person name="Geller-Mcgrath D.E."/>
            <person name="Sieber C.M.K."/>
            <person name="Emerson J.B."/>
            <person name="Anantharaman K."/>
            <person name="Thomas B.C."/>
            <person name="Malmstrom R."/>
            <person name="Stieglmeier M."/>
            <person name="Klingl A."/>
            <person name="Woyke T."/>
            <person name="Ryan C.M."/>
            <person name="Banfield J.F."/>
        </authorList>
    </citation>
    <scope>NUCLEOTIDE SEQUENCE [LARGE SCALE GENOMIC DNA]</scope>
</reference>
<comment type="caution">
    <text evidence="2">The sequence shown here is derived from an EMBL/GenBank/DDBJ whole genome shotgun (WGS) entry which is preliminary data.</text>
</comment>